<keyword evidence="4" id="KW-0813">Transport</keyword>
<feature type="transmembrane region" description="Helical" evidence="15">
    <location>
        <begin position="50"/>
        <end position="70"/>
    </location>
</feature>
<dbReference type="SUPFAM" id="SSF52343">
    <property type="entry name" value="Ferredoxin reductase-like, C-terminal NADP-linked domain"/>
    <property type="match status" value="1"/>
</dbReference>
<feature type="transmembrane region" description="Helical" evidence="15">
    <location>
        <begin position="271"/>
        <end position="289"/>
    </location>
</feature>
<dbReference type="Pfam" id="PF08022">
    <property type="entry name" value="FAD_binding_8"/>
    <property type="match status" value="1"/>
</dbReference>
<gene>
    <name evidence="17" type="ORF">FISHEDRAFT_35808</name>
</gene>
<dbReference type="InterPro" id="IPR039261">
    <property type="entry name" value="FNR_nucleotide-bd"/>
</dbReference>
<feature type="domain" description="FAD-binding FR-type" evidence="16">
    <location>
        <begin position="336"/>
        <end position="453"/>
    </location>
</feature>
<keyword evidence="18" id="KW-1185">Reference proteome</keyword>
<evidence type="ECO:0000259" key="16">
    <source>
        <dbReference type="PROSITE" id="PS51384"/>
    </source>
</evidence>
<keyword evidence="11 15" id="KW-0472">Membrane</keyword>
<feature type="transmembrane region" description="Helical" evidence="15">
    <location>
        <begin position="166"/>
        <end position="186"/>
    </location>
</feature>
<organism evidence="17 18">
    <name type="scientific">Fistulina hepatica ATCC 64428</name>
    <dbReference type="NCBI Taxonomy" id="1128425"/>
    <lineage>
        <taxon>Eukaryota</taxon>
        <taxon>Fungi</taxon>
        <taxon>Dikarya</taxon>
        <taxon>Basidiomycota</taxon>
        <taxon>Agaricomycotina</taxon>
        <taxon>Agaricomycetes</taxon>
        <taxon>Agaricomycetidae</taxon>
        <taxon>Agaricales</taxon>
        <taxon>Fistulinaceae</taxon>
        <taxon>Fistulina</taxon>
    </lineage>
</organism>
<evidence type="ECO:0000256" key="3">
    <source>
        <dbReference type="ARBA" id="ARBA00012668"/>
    </source>
</evidence>
<dbReference type="InterPro" id="IPR051410">
    <property type="entry name" value="Ferric/Cupric_Reductase"/>
</dbReference>
<keyword evidence="10" id="KW-0406">Ion transport</keyword>
<feature type="compositionally biased region" description="Basic and acidic residues" evidence="14">
    <location>
        <begin position="110"/>
        <end position="120"/>
    </location>
</feature>
<dbReference type="GO" id="GO:0006826">
    <property type="term" value="P:iron ion transport"/>
    <property type="evidence" value="ECO:0007669"/>
    <property type="project" value="TreeGrafter"/>
</dbReference>
<dbReference type="GO" id="GO:0015677">
    <property type="term" value="P:copper ion import"/>
    <property type="evidence" value="ECO:0007669"/>
    <property type="project" value="TreeGrafter"/>
</dbReference>
<keyword evidence="5" id="KW-1003">Cell membrane</keyword>
<dbReference type="OrthoDB" id="17725at2759"/>
<reference evidence="17 18" key="1">
    <citation type="journal article" date="2015" name="Fungal Genet. Biol.">
        <title>Evolution of novel wood decay mechanisms in Agaricales revealed by the genome sequences of Fistulina hepatica and Cylindrobasidium torrendii.</title>
        <authorList>
            <person name="Floudas D."/>
            <person name="Held B.W."/>
            <person name="Riley R."/>
            <person name="Nagy L.G."/>
            <person name="Koehler G."/>
            <person name="Ransdell A.S."/>
            <person name="Younus H."/>
            <person name="Chow J."/>
            <person name="Chiniquy J."/>
            <person name="Lipzen A."/>
            <person name="Tritt A."/>
            <person name="Sun H."/>
            <person name="Haridas S."/>
            <person name="LaButti K."/>
            <person name="Ohm R.A."/>
            <person name="Kues U."/>
            <person name="Blanchette R.A."/>
            <person name="Grigoriev I.V."/>
            <person name="Minto R.E."/>
            <person name="Hibbett D.S."/>
        </authorList>
    </citation>
    <scope>NUCLEOTIDE SEQUENCE [LARGE SCALE GENOMIC DNA]</scope>
    <source>
        <strain evidence="17 18">ATCC 64428</strain>
    </source>
</reference>
<evidence type="ECO:0000256" key="9">
    <source>
        <dbReference type="ARBA" id="ARBA00023002"/>
    </source>
</evidence>
<evidence type="ECO:0000256" key="11">
    <source>
        <dbReference type="ARBA" id="ARBA00023136"/>
    </source>
</evidence>
<dbReference type="GO" id="GO:0052851">
    <property type="term" value="F:ferric-chelate reductase (NADPH) activity"/>
    <property type="evidence" value="ECO:0007669"/>
    <property type="project" value="UniProtKB-EC"/>
</dbReference>
<dbReference type="InterPro" id="IPR013130">
    <property type="entry name" value="Fe3_Rdtase_TM_dom"/>
</dbReference>
<evidence type="ECO:0000256" key="12">
    <source>
        <dbReference type="ARBA" id="ARBA00023180"/>
    </source>
</evidence>
<dbReference type="AlphaFoldDB" id="A0A0D7AKQ5"/>
<evidence type="ECO:0000256" key="13">
    <source>
        <dbReference type="ARBA" id="ARBA00048483"/>
    </source>
</evidence>
<keyword evidence="7" id="KW-0249">Electron transport</keyword>
<dbReference type="InterPro" id="IPR013112">
    <property type="entry name" value="FAD-bd_8"/>
</dbReference>
<feature type="transmembrane region" description="Helical" evidence="15">
    <location>
        <begin position="198"/>
        <end position="215"/>
    </location>
</feature>
<dbReference type="GO" id="GO:0006879">
    <property type="term" value="P:intracellular iron ion homeostasis"/>
    <property type="evidence" value="ECO:0007669"/>
    <property type="project" value="TreeGrafter"/>
</dbReference>
<accession>A0A0D7AKQ5</accession>
<evidence type="ECO:0000313" key="17">
    <source>
        <dbReference type="EMBL" id="KIY52167.1"/>
    </source>
</evidence>
<evidence type="ECO:0000256" key="5">
    <source>
        <dbReference type="ARBA" id="ARBA00022475"/>
    </source>
</evidence>
<feature type="compositionally biased region" description="Gly residues" evidence="14">
    <location>
        <begin position="31"/>
        <end position="40"/>
    </location>
</feature>
<dbReference type="InterPro" id="IPR017927">
    <property type="entry name" value="FAD-bd_FR_type"/>
</dbReference>
<evidence type="ECO:0000313" key="18">
    <source>
        <dbReference type="Proteomes" id="UP000054144"/>
    </source>
</evidence>
<dbReference type="Pfam" id="PF08030">
    <property type="entry name" value="NAD_binding_6"/>
    <property type="match status" value="1"/>
</dbReference>
<evidence type="ECO:0000256" key="2">
    <source>
        <dbReference type="ARBA" id="ARBA00006278"/>
    </source>
</evidence>
<keyword evidence="8 15" id="KW-1133">Transmembrane helix</keyword>
<evidence type="ECO:0000256" key="7">
    <source>
        <dbReference type="ARBA" id="ARBA00022982"/>
    </source>
</evidence>
<evidence type="ECO:0000256" key="6">
    <source>
        <dbReference type="ARBA" id="ARBA00022692"/>
    </source>
</evidence>
<dbReference type="PROSITE" id="PS51384">
    <property type="entry name" value="FAD_FR"/>
    <property type="match status" value="1"/>
</dbReference>
<dbReference type="EC" id="1.16.1.9" evidence="3"/>
<feature type="region of interest" description="Disordered" evidence="14">
    <location>
        <begin position="101"/>
        <end position="120"/>
    </location>
</feature>
<evidence type="ECO:0000256" key="14">
    <source>
        <dbReference type="SAM" id="MobiDB-lite"/>
    </source>
</evidence>
<proteinExistence type="inferred from homology"/>
<feature type="region of interest" description="Disordered" evidence="14">
    <location>
        <begin position="1"/>
        <end position="40"/>
    </location>
</feature>
<feature type="transmembrane region" description="Helical" evidence="15">
    <location>
        <begin position="236"/>
        <end position="259"/>
    </location>
</feature>
<dbReference type="SUPFAM" id="SSF63380">
    <property type="entry name" value="Riboflavin synthase domain-like"/>
    <property type="match status" value="1"/>
</dbReference>
<dbReference type="CDD" id="cd06186">
    <property type="entry name" value="NOX_Duox_like_FAD_NADP"/>
    <property type="match status" value="1"/>
</dbReference>
<keyword evidence="6 15" id="KW-0812">Transmembrane</keyword>
<dbReference type="PANTHER" id="PTHR32361:SF9">
    <property type="entry name" value="FERRIC REDUCTASE TRANSMEMBRANE COMPONENT 3-RELATED"/>
    <property type="match status" value="1"/>
</dbReference>
<comment type="subcellular location">
    <subcellularLocation>
        <location evidence="1">Cell membrane</location>
        <topology evidence="1">Multi-pass membrane protein</topology>
    </subcellularLocation>
</comment>
<feature type="compositionally biased region" description="Low complexity" evidence="14">
    <location>
        <begin position="1"/>
        <end position="30"/>
    </location>
</feature>
<evidence type="ECO:0000256" key="8">
    <source>
        <dbReference type="ARBA" id="ARBA00022989"/>
    </source>
</evidence>
<dbReference type="Pfam" id="PF01794">
    <property type="entry name" value="Ferric_reduct"/>
    <property type="match status" value="1"/>
</dbReference>
<feature type="transmembrane region" description="Helical" evidence="15">
    <location>
        <begin position="296"/>
        <end position="316"/>
    </location>
</feature>
<dbReference type="Proteomes" id="UP000054144">
    <property type="component" value="Unassembled WGS sequence"/>
</dbReference>
<dbReference type="InterPro" id="IPR017938">
    <property type="entry name" value="Riboflavin_synthase-like_b-brl"/>
</dbReference>
<keyword evidence="9" id="KW-0560">Oxidoreductase</keyword>
<dbReference type="SFLD" id="SFLDG01168">
    <property type="entry name" value="Ferric_reductase_subgroup_(FRE"/>
    <property type="match status" value="1"/>
</dbReference>
<evidence type="ECO:0000256" key="10">
    <source>
        <dbReference type="ARBA" id="ARBA00023065"/>
    </source>
</evidence>
<evidence type="ECO:0000256" key="1">
    <source>
        <dbReference type="ARBA" id="ARBA00004651"/>
    </source>
</evidence>
<sequence>MTSTSSISTVSSGGSTASASASTASSTSSASGGGGSSSAGGAAGVDSEALVFHVNVLLLSLLALLVVLRIPRAIARLSRTAEWASGNMFRKAVLPPPVRVPQMNDSAYPDTRRDGESSSDDHTLFATAQQRVPYNIPANYPPHVAACMQFFRPIVAPFHWRFSAGYSFYQVFVCLIYLGCLAYAAFYSNNPFTDSVRFGWVVIGQLPFVFAYATKANPIGMVLGLGYEKLNFLHRFVGRVLVVSANVHAAGFIYKWALAGTLSKDLAEAEIMYGLIGLTCMDVLLVFSTEYWRKTFYNIFLASHVAGFSVLLAAMWLHMPGLFRYVIATVVVYGFDHLFRAIRTRITIATLHVLPELGIVRMEFPGINSGWRAGQHMRLRVLSFGMGMRGICEIHPFTIASAPKTEEGLVLMIKKTGTWTNKLYGMARAGDSRDGERRVAVMIDGPYGGPGDAIFSSYSAATFVCGGSGITFALSTIQDLIKKDLRGQSRVKCIDLIWTVQDASALVPMVPQLTNLIQQSIYTPVTISVHYTRATVGKFPFKERRSSSKGEKYNNPLESQYNFIPGLTLSAGRPKILKTLETTLSRAVQLGHTRKDREPLSGVLVGVCGPVALADDVTKAVAWLDPVRRDQVGGVEVHEE</sequence>
<dbReference type="SFLD" id="SFLDS00052">
    <property type="entry name" value="Ferric_Reductase_Domain"/>
    <property type="match status" value="1"/>
</dbReference>
<dbReference type="PANTHER" id="PTHR32361">
    <property type="entry name" value="FERRIC/CUPRIC REDUCTASE TRANSMEMBRANE COMPONENT"/>
    <property type="match status" value="1"/>
</dbReference>
<evidence type="ECO:0000256" key="15">
    <source>
        <dbReference type="SAM" id="Phobius"/>
    </source>
</evidence>
<dbReference type="Gene3D" id="3.40.50.80">
    <property type="entry name" value="Nucleotide-binding domain of ferredoxin-NADP reductase (FNR) module"/>
    <property type="match status" value="1"/>
</dbReference>
<dbReference type="GO" id="GO:0005886">
    <property type="term" value="C:plasma membrane"/>
    <property type="evidence" value="ECO:0007669"/>
    <property type="project" value="UniProtKB-SubCell"/>
</dbReference>
<name>A0A0D7AKQ5_9AGAR</name>
<dbReference type="InterPro" id="IPR013121">
    <property type="entry name" value="Fe_red_NAD-bd_6"/>
</dbReference>
<dbReference type="EMBL" id="KN881645">
    <property type="protein sequence ID" value="KIY52167.1"/>
    <property type="molecule type" value="Genomic_DNA"/>
</dbReference>
<comment type="similarity">
    <text evidence="2">Belongs to the ferric reductase (FRE) family.</text>
</comment>
<evidence type="ECO:0000256" key="4">
    <source>
        <dbReference type="ARBA" id="ARBA00022448"/>
    </source>
</evidence>
<keyword evidence="12" id="KW-0325">Glycoprotein</keyword>
<protein>
    <recommendedName>
        <fullName evidence="3">ferric-chelate reductase (NADPH)</fullName>
        <ecNumber evidence="3">1.16.1.9</ecNumber>
    </recommendedName>
</protein>
<comment type="catalytic activity">
    <reaction evidence="13">
        <text>2 a Fe(II)-siderophore + NADP(+) + H(+) = 2 a Fe(III)-siderophore + NADPH</text>
        <dbReference type="Rhea" id="RHEA:28795"/>
        <dbReference type="Rhea" id="RHEA-COMP:11342"/>
        <dbReference type="Rhea" id="RHEA-COMP:11344"/>
        <dbReference type="ChEBI" id="CHEBI:15378"/>
        <dbReference type="ChEBI" id="CHEBI:29033"/>
        <dbReference type="ChEBI" id="CHEBI:29034"/>
        <dbReference type="ChEBI" id="CHEBI:57783"/>
        <dbReference type="ChEBI" id="CHEBI:58349"/>
        <dbReference type="EC" id="1.16.1.9"/>
    </reaction>
</comment>